<keyword evidence="4" id="KW-0378">Hydrolase</keyword>
<evidence type="ECO:0000256" key="5">
    <source>
        <dbReference type="ARBA" id="ARBA00022963"/>
    </source>
</evidence>
<dbReference type="SMART" id="SM00155">
    <property type="entry name" value="PLDc"/>
    <property type="match status" value="1"/>
</dbReference>
<dbReference type="GO" id="GO:0005886">
    <property type="term" value="C:plasma membrane"/>
    <property type="evidence" value="ECO:0007669"/>
    <property type="project" value="TreeGrafter"/>
</dbReference>
<dbReference type="PANTHER" id="PTHR18896:SF133">
    <property type="entry name" value="PHOSPHOLIPASE D ZETA 2"/>
    <property type="match status" value="1"/>
</dbReference>
<dbReference type="AlphaFoldDB" id="A0A7N0VHI7"/>
<evidence type="ECO:0000256" key="3">
    <source>
        <dbReference type="ARBA" id="ARBA00022737"/>
    </source>
</evidence>
<dbReference type="GO" id="GO:0009395">
    <property type="term" value="P:phospholipid catabolic process"/>
    <property type="evidence" value="ECO:0007669"/>
    <property type="project" value="TreeGrafter"/>
</dbReference>
<keyword evidence="3" id="KW-0677">Repeat</keyword>
<accession>A0A7N0VHI7</accession>
<dbReference type="InterPro" id="IPR001736">
    <property type="entry name" value="PLipase_D/transphosphatidylase"/>
</dbReference>
<keyword evidence="6" id="KW-0443">Lipid metabolism</keyword>
<dbReference type="Gene3D" id="3.30.870.10">
    <property type="entry name" value="Endonuclease Chain A"/>
    <property type="match status" value="1"/>
</dbReference>
<reference evidence="8" key="1">
    <citation type="submission" date="2021-01" db="UniProtKB">
        <authorList>
            <consortium name="EnsemblPlants"/>
        </authorList>
    </citation>
    <scope>IDENTIFICATION</scope>
</reference>
<evidence type="ECO:0000313" key="8">
    <source>
        <dbReference type="EnsemblPlants" id="Kaladp0845s0001.1.v1.1"/>
    </source>
</evidence>
<sequence length="274" mass="31769">MWCVYRKEIYSHFTPDGWCIAHRFGSYAPTRGVADDGSQAQWFVDGKVVFEAIASSIEAAKSKIFITGWWLCPELYLRRPFQNHASSRLDSLLEAKAKQGVQIYILLYKEVSIALKINSHYSKRKLLEIHENVKVVRYPDHLSSGVYLWSHHEKLVIVDYNVCYMGGLDLCFGRYDTIEHKVEDCPPGIWPGKDYYNPRESEPNSWEDTMEDELNRRDCPRMPWHDVHCALWGPPCLDVARHFAVKYTADYFLGAARWLPQKNVKYTAGLTNKA</sequence>
<dbReference type="EC" id="3.1.4.4" evidence="2"/>
<evidence type="ECO:0000256" key="6">
    <source>
        <dbReference type="ARBA" id="ARBA00023098"/>
    </source>
</evidence>
<dbReference type="Gramene" id="Kaladp0845s0001.1.v1.1">
    <property type="protein sequence ID" value="Kaladp0845s0001.1.v1.1"/>
    <property type="gene ID" value="Kaladp0845s0001.v1.1"/>
</dbReference>
<dbReference type="GO" id="GO:0004630">
    <property type="term" value="F:phospholipase D activity"/>
    <property type="evidence" value="ECO:0007669"/>
    <property type="project" value="UniProtKB-EC"/>
</dbReference>
<keyword evidence="5" id="KW-0442">Lipid degradation</keyword>
<dbReference type="CDD" id="cd09138">
    <property type="entry name" value="PLDc_vPLD1_2_yPLD_like_1"/>
    <property type="match status" value="1"/>
</dbReference>
<dbReference type="SUPFAM" id="SSF56024">
    <property type="entry name" value="Phospholipase D/nuclease"/>
    <property type="match status" value="1"/>
</dbReference>
<evidence type="ECO:0000313" key="9">
    <source>
        <dbReference type="Proteomes" id="UP000594263"/>
    </source>
</evidence>
<name>A0A7N0VHI7_KALFE</name>
<organism evidence="8 9">
    <name type="scientific">Kalanchoe fedtschenkoi</name>
    <name type="common">Lavender scallops</name>
    <name type="synonym">South American air plant</name>
    <dbReference type="NCBI Taxonomy" id="63787"/>
    <lineage>
        <taxon>Eukaryota</taxon>
        <taxon>Viridiplantae</taxon>
        <taxon>Streptophyta</taxon>
        <taxon>Embryophyta</taxon>
        <taxon>Tracheophyta</taxon>
        <taxon>Spermatophyta</taxon>
        <taxon>Magnoliopsida</taxon>
        <taxon>eudicotyledons</taxon>
        <taxon>Gunneridae</taxon>
        <taxon>Pentapetalae</taxon>
        <taxon>Saxifragales</taxon>
        <taxon>Crassulaceae</taxon>
        <taxon>Kalanchoe</taxon>
    </lineage>
</organism>
<dbReference type="EnsemblPlants" id="Kaladp0845s0001.1.v1.1">
    <property type="protein sequence ID" value="Kaladp0845s0001.1.v1.1"/>
    <property type="gene ID" value="Kaladp0845s0001.v1.1"/>
</dbReference>
<dbReference type="InterPro" id="IPR015679">
    <property type="entry name" value="PLipase_D_fam"/>
</dbReference>
<dbReference type="Pfam" id="PF00614">
    <property type="entry name" value="PLDc"/>
    <property type="match status" value="1"/>
</dbReference>
<dbReference type="PANTHER" id="PTHR18896">
    <property type="entry name" value="PHOSPHOLIPASE D"/>
    <property type="match status" value="1"/>
</dbReference>
<protein>
    <recommendedName>
        <fullName evidence="2">phospholipase D</fullName>
        <ecNumber evidence="2">3.1.4.4</ecNumber>
    </recommendedName>
</protein>
<evidence type="ECO:0000256" key="1">
    <source>
        <dbReference type="ARBA" id="ARBA00000798"/>
    </source>
</evidence>
<dbReference type="PROSITE" id="PS50035">
    <property type="entry name" value="PLD"/>
    <property type="match status" value="1"/>
</dbReference>
<dbReference type="Proteomes" id="UP000594263">
    <property type="component" value="Unplaced"/>
</dbReference>
<proteinExistence type="predicted"/>
<comment type="catalytic activity">
    <reaction evidence="1">
        <text>a 1,2-diacyl-sn-glycero-3-phosphocholine + H2O = a 1,2-diacyl-sn-glycero-3-phosphate + choline + H(+)</text>
        <dbReference type="Rhea" id="RHEA:14445"/>
        <dbReference type="ChEBI" id="CHEBI:15354"/>
        <dbReference type="ChEBI" id="CHEBI:15377"/>
        <dbReference type="ChEBI" id="CHEBI:15378"/>
        <dbReference type="ChEBI" id="CHEBI:57643"/>
        <dbReference type="ChEBI" id="CHEBI:58608"/>
        <dbReference type="EC" id="3.1.4.4"/>
    </reaction>
</comment>
<evidence type="ECO:0000259" key="7">
    <source>
        <dbReference type="PROSITE" id="PS50035"/>
    </source>
</evidence>
<keyword evidence="9" id="KW-1185">Reference proteome</keyword>
<feature type="domain" description="PLD phosphodiesterase" evidence="7">
    <location>
        <begin position="147"/>
        <end position="174"/>
    </location>
</feature>
<evidence type="ECO:0000256" key="2">
    <source>
        <dbReference type="ARBA" id="ARBA00012027"/>
    </source>
</evidence>
<evidence type="ECO:0000256" key="4">
    <source>
        <dbReference type="ARBA" id="ARBA00022801"/>
    </source>
</evidence>